<keyword evidence="5" id="KW-0997">Cell inner membrane</keyword>
<keyword evidence="13" id="KW-1185">Reference proteome</keyword>
<gene>
    <name evidence="12" type="primary">hemY</name>
    <name evidence="12" type="ORF">NMK_1509</name>
</gene>
<dbReference type="InterPro" id="IPR011990">
    <property type="entry name" value="TPR-like_helical_dom_sf"/>
</dbReference>
<keyword evidence="6 10" id="KW-0812">Transmembrane</keyword>
<dbReference type="SUPFAM" id="SSF48452">
    <property type="entry name" value="TPR-like"/>
    <property type="match status" value="2"/>
</dbReference>
<feature type="transmembrane region" description="Helical" evidence="10">
    <location>
        <begin position="40"/>
        <end position="59"/>
    </location>
</feature>
<comment type="subcellular location">
    <subcellularLocation>
        <location evidence="2">Cell inner membrane</location>
        <topology evidence="2">Multi-pass membrane protein</topology>
    </subcellularLocation>
</comment>
<feature type="domain" description="HemY N-terminal" evidence="11">
    <location>
        <begin position="26"/>
        <end position="130"/>
    </location>
</feature>
<comment type="pathway">
    <text evidence="3">Porphyrin-containing compound metabolism; protoheme biosynthesis.</text>
</comment>
<evidence type="ECO:0000313" key="13">
    <source>
        <dbReference type="Proteomes" id="UP000245081"/>
    </source>
</evidence>
<dbReference type="Pfam" id="PF07219">
    <property type="entry name" value="HemY_N"/>
    <property type="match status" value="1"/>
</dbReference>
<dbReference type="GO" id="GO:0006779">
    <property type="term" value="P:porphyrin-containing compound biosynthetic process"/>
    <property type="evidence" value="ECO:0007669"/>
    <property type="project" value="UniProtKB-KW"/>
</dbReference>
<reference evidence="12 13" key="1">
    <citation type="journal article" date="2018" name="Environ. Microbiol.">
        <title>Isolation and genomic characterization of Novimethylophilus kurashikiensis gen. nov. sp. nov., a new lanthanide-dependent methylotrophic species of Methylophilaceae.</title>
        <authorList>
            <person name="Lv H."/>
            <person name="Sahin N."/>
            <person name="Tani A."/>
        </authorList>
    </citation>
    <scope>NUCLEOTIDE SEQUENCE [LARGE SCALE GENOMIC DNA]</scope>
    <source>
        <strain evidence="12 13">La2-4</strain>
    </source>
</reference>
<evidence type="ECO:0000313" key="12">
    <source>
        <dbReference type="EMBL" id="GBG13956.1"/>
    </source>
</evidence>
<evidence type="ECO:0000256" key="7">
    <source>
        <dbReference type="ARBA" id="ARBA00022989"/>
    </source>
</evidence>
<evidence type="ECO:0000256" key="4">
    <source>
        <dbReference type="ARBA" id="ARBA00022475"/>
    </source>
</evidence>
<dbReference type="RefSeq" id="WP_109015164.1">
    <property type="nucleotide sequence ID" value="NZ_BDOQ01000004.1"/>
</dbReference>
<evidence type="ECO:0000256" key="6">
    <source>
        <dbReference type="ARBA" id="ARBA00022692"/>
    </source>
</evidence>
<comment type="function">
    <text evidence="1">Involved in a late step of protoheme IX synthesis.</text>
</comment>
<evidence type="ECO:0000256" key="9">
    <source>
        <dbReference type="ARBA" id="ARBA00023244"/>
    </source>
</evidence>
<evidence type="ECO:0000259" key="11">
    <source>
        <dbReference type="Pfam" id="PF07219"/>
    </source>
</evidence>
<protein>
    <submittedName>
        <fullName evidence="12">HemY protein</fullName>
    </submittedName>
</protein>
<dbReference type="NCBIfam" id="TIGR00540">
    <property type="entry name" value="TPR_hemY_coli"/>
    <property type="match status" value="1"/>
</dbReference>
<dbReference type="Proteomes" id="UP000245081">
    <property type="component" value="Unassembled WGS sequence"/>
</dbReference>
<comment type="caution">
    <text evidence="12">The sequence shown here is derived from an EMBL/GenBank/DDBJ whole genome shotgun (WGS) entry which is preliminary data.</text>
</comment>
<keyword evidence="4" id="KW-1003">Cell membrane</keyword>
<dbReference type="OrthoDB" id="7053339at2"/>
<dbReference type="EMBL" id="BDOQ01000004">
    <property type="protein sequence ID" value="GBG13956.1"/>
    <property type="molecule type" value="Genomic_DNA"/>
</dbReference>
<evidence type="ECO:0000256" key="5">
    <source>
        <dbReference type="ARBA" id="ARBA00022519"/>
    </source>
</evidence>
<keyword evidence="7 10" id="KW-1133">Transmembrane helix</keyword>
<dbReference type="InterPro" id="IPR010817">
    <property type="entry name" value="HemY_N"/>
</dbReference>
<proteinExistence type="predicted"/>
<evidence type="ECO:0000256" key="2">
    <source>
        <dbReference type="ARBA" id="ARBA00004429"/>
    </source>
</evidence>
<dbReference type="GO" id="GO:0005886">
    <property type="term" value="C:plasma membrane"/>
    <property type="evidence" value="ECO:0007669"/>
    <property type="project" value="UniProtKB-SubCell"/>
</dbReference>
<evidence type="ECO:0000256" key="1">
    <source>
        <dbReference type="ARBA" id="ARBA00002962"/>
    </source>
</evidence>
<keyword evidence="9" id="KW-0627">Porphyrin biosynthesis</keyword>
<keyword evidence="8 10" id="KW-0472">Membrane</keyword>
<dbReference type="InterPro" id="IPR005254">
    <property type="entry name" value="Heme_biosyn_assoc_TPR_pro"/>
</dbReference>
<dbReference type="AlphaFoldDB" id="A0A2R5F6T4"/>
<sequence>MKLLVWLLLVAGAAVAVPLLVGQGNGYVLLVQPPYRIELSTSLFLLLVVMTFFIVHSLLRLTSYTLQLPDKVKAFKRERRERDASAALMESLKALAEGRYGKAEKSAAQALSLGADPLVGTLVAARASHKLKNFERRDYYLAEAERLAPDAETARLLCQAELLLDQRRFSSALDTVGQLEKNEARHLPALHLELKARRQLGDWEEVLSLIHQLEKRGGIEPVIAQQWKLQAHLELLQRKSSDPALLLAYWQKLPEHDQLDSRIALAAARQFSAINDGAMAARIVEMSLTKQWDSLLAEYYGECDSPEPLKQLEQAEFWLKEHHNDAGLLLSLGKLCIRTELWGKAQSYLEASLSVQENSAAHLALAQIMEQLGHQNEANRHYRLSLQRKLEEHA</sequence>
<evidence type="ECO:0000256" key="3">
    <source>
        <dbReference type="ARBA" id="ARBA00004744"/>
    </source>
</evidence>
<dbReference type="GO" id="GO:0042168">
    <property type="term" value="P:heme metabolic process"/>
    <property type="evidence" value="ECO:0007669"/>
    <property type="project" value="InterPro"/>
</dbReference>
<organism evidence="12 13">
    <name type="scientific">Novimethylophilus kurashikiensis</name>
    <dbReference type="NCBI Taxonomy" id="1825523"/>
    <lineage>
        <taxon>Bacteria</taxon>
        <taxon>Pseudomonadati</taxon>
        <taxon>Pseudomonadota</taxon>
        <taxon>Betaproteobacteria</taxon>
        <taxon>Nitrosomonadales</taxon>
        <taxon>Methylophilaceae</taxon>
        <taxon>Novimethylophilus</taxon>
    </lineage>
</organism>
<accession>A0A2R5F6T4</accession>
<name>A0A2R5F6T4_9PROT</name>
<evidence type="ECO:0000256" key="8">
    <source>
        <dbReference type="ARBA" id="ARBA00023136"/>
    </source>
</evidence>
<dbReference type="UniPathway" id="UPA00252"/>
<evidence type="ECO:0000256" key="10">
    <source>
        <dbReference type="SAM" id="Phobius"/>
    </source>
</evidence>
<dbReference type="Gene3D" id="1.25.40.10">
    <property type="entry name" value="Tetratricopeptide repeat domain"/>
    <property type="match status" value="2"/>
</dbReference>